<dbReference type="GO" id="GO:0071944">
    <property type="term" value="C:cell periphery"/>
    <property type="evidence" value="ECO:0007669"/>
    <property type="project" value="UniProtKB-ARBA"/>
</dbReference>
<keyword evidence="4 6" id="KW-0472">Membrane</keyword>
<evidence type="ECO:0000256" key="3">
    <source>
        <dbReference type="ARBA" id="ARBA00022989"/>
    </source>
</evidence>
<evidence type="ECO:0000256" key="4">
    <source>
        <dbReference type="ARBA" id="ARBA00023136"/>
    </source>
</evidence>
<keyword evidence="8" id="KW-1185">Reference proteome</keyword>
<feature type="compositionally biased region" description="Polar residues" evidence="5">
    <location>
        <begin position="697"/>
        <end position="710"/>
    </location>
</feature>
<dbReference type="AlphaFoldDB" id="A0A4Z1EAN4"/>
<proteinExistence type="predicted"/>
<feature type="transmembrane region" description="Helical" evidence="6">
    <location>
        <begin position="595"/>
        <end position="617"/>
    </location>
</feature>
<protein>
    <submittedName>
        <fullName evidence="7">Uncharacterized protein</fullName>
    </submittedName>
</protein>
<feature type="compositionally biased region" description="Low complexity" evidence="5">
    <location>
        <begin position="468"/>
        <end position="492"/>
    </location>
</feature>
<keyword evidence="2 6" id="KW-0812">Transmembrane</keyword>
<comment type="caution">
    <text evidence="7">The sequence shown here is derived from an EMBL/GenBank/DDBJ whole genome shotgun (WGS) entry which is preliminary data.</text>
</comment>
<name>A0A4Z1EAN4_9HELO</name>
<feature type="region of interest" description="Disordered" evidence="5">
    <location>
        <begin position="697"/>
        <end position="717"/>
    </location>
</feature>
<dbReference type="InterPro" id="IPR051694">
    <property type="entry name" value="Immunoregulatory_rcpt-like"/>
</dbReference>
<feature type="region of interest" description="Disordered" evidence="5">
    <location>
        <begin position="442"/>
        <end position="492"/>
    </location>
</feature>
<evidence type="ECO:0000313" key="8">
    <source>
        <dbReference type="Proteomes" id="UP000297777"/>
    </source>
</evidence>
<feature type="region of interest" description="Disordered" evidence="5">
    <location>
        <begin position="551"/>
        <end position="587"/>
    </location>
</feature>
<dbReference type="OrthoDB" id="3692311at2759"/>
<organism evidence="7 8">
    <name type="scientific">Botrytis tulipae</name>
    <dbReference type="NCBI Taxonomy" id="87230"/>
    <lineage>
        <taxon>Eukaryota</taxon>
        <taxon>Fungi</taxon>
        <taxon>Dikarya</taxon>
        <taxon>Ascomycota</taxon>
        <taxon>Pezizomycotina</taxon>
        <taxon>Leotiomycetes</taxon>
        <taxon>Helotiales</taxon>
        <taxon>Sclerotiniaceae</taxon>
        <taxon>Botrytis</taxon>
    </lineage>
</organism>
<dbReference type="PANTHER" id="PTHR15549">
    <property type="entry name" value="PAIRED IMMUNOGLOBULIN-LIKE TYPE 2 RECEPTOR"/>
    <property type="match status" value="1"/>
</dbReference>
<keyword evidence="3 6" id="KW-1133">Transmembrane helix</keyword>
<feature type="region of interest" description="Disordered" evidence="5">
    <location>
        <begin position="96"/>
        <end position="119"/>
    </location>
</feature>
<gene>
    <name evidence="7" type="ORF">BTUL_0217g00130</name>
</gene>
<evidence type="ECO:0000256" key="6">
    <source>
        <dbReference type="SAM" id="Phobius"/>
    </source>
</evidence>
<feature type="compositionally biased region" description="Pro residues" evidence="5">
    <location>
        <begin position="222"/>
        <end position="233"/>
    </location>
</feature>
<evidence type="ECO:0000256" key="1">
    <source>
        <dbReference type="ARBA" id="ARBA00004167"/>
    </source>
</evidence>
<reference evidence="7 8" key="1">
    <citation type="submission" date="2017-12" db="EMBL/GenBank/DDBJ databases">
        <title>Comparative genomics of Botrytis spp.</title>
        <authorList>
            <person name="Valero-Jimenez C.A."/>
            <person name="Tapia P."/>
            <person name="Veloso J."/>
            <person name="Silva-Moreno E."/>
            <person name="Staats M."/>
            <person name="Valdes J.H."/>
            <person name="Van Kan J.A.L."/>
        </authorList>
    </citation>
    <scope>NUCLEOTIDE SEQUENCE [LARGE SCALE GENOMIC DNA]</scope>
    <source>
        <strain evidence="7 8">Bt9001</strain>
    </source>
</reference>
<dbReference type="CDD" id="cd12087">
    <property type="entry name" value="TM_EGFR-like"/>
    <property type="match status" value="1"/>
</dbReference>
<comment type="subcellular location">
    <subcellularLocation>
        <location evidence="1">Membrane</location>
        <topology evidence="1">Single-pass membrane protein</topology>
    </subcellularLocation>
</comment>
<dbReference type="Proteomes" id="UP000297777">
    <property type="component" value="Unassembled WGS sequence"/>
</dbReference>
<dbReference type="EMBL" id="PQXH01000217">
    <property type="protein sequence ID" value="TGO08269.1"/>
    <property type="molecule type" value="Genomic_DNA"/>
</dbReference>
<feature type="region of interest" description="Disordered" evidence="5">
    <location>
        <begin position="202"/>
        <end position="240"/>
    </location>
</feature>
<feature type="compositionally biased region" description="Polar residues" evidence="5">
    <location>
        <begin position="442"/>
        <end position="463"/>
    </location>
</feature>
<feature type="transmembrane region" description="Helical" evidence="6">
    <location>
        <begin position="138"/>
        <end position="162"/>
    </location>
</feature>
<feature type="compositionally biased region" description="Low complexity" evidence="5">
    <location>
        <begin position="105"/>
        <end position="119"/>
    </location>
</feature>
<sequence>MSTTPMGSCPLGGNCNESGSIEKFNPCHENGCPLSRLYAAAFNSVPATFTSVISSKSPSVPTSSLSISTLLTLPSSTSSSSTLSSISAFHSISLPSTTSSPVTNSAADSTSTQTSSFQESATASATVSSTTHSSDSKLPITAIIGSALGGVVVILLVLLVIFCVQRRKKRSPLAGTVEPYYQPPPQDMSVVKVTSSPFVFEGSPSDAKASHKDYRPVSEIPSSPPLSPAPPYQSAPQSPDFSNYHEIDSSILHEVESPPLQQKSFFSRPGTVELPDTSEDPFRASLPEVLKYTCTAQTPTFFGCCTSDPCNSKGCPESDLRVAGLGHGEAGDEGLMNLGSYWPNVYCSSGSWWICSSQNPSFQGCCDIDPCSSNATSCSQAHLYPAAFKSVTNTLSFPGSQSTTFQTSILPTATFPLPITSMTIPPGASTTDQFLSSAYTKSSRTTPWNSTGYSTQSSSNYSNPGAEPTTSSTLYSTTSSIPISTRSTPPSKTLTNCNAANDESTFMAAIPSIVTVTSISTFTAVRISVYTVPYSPSDTISPSDSLPLFTTTSTSVPKSPDSSSITSPLRAASSTSLSPTTSTALPSGTTTDTRLIAWGASGGVAFILVFALVSWLLRRRQKRANKNNSNPITTSLSTRLPWKKTSKEIPRISLSSYPFKGMAPSTSNTSEEGANETWSASLRDYRNLGLMNVSKLGLNNDSEPGNQKPTHLSGYESHYSRPFQSQALPSNEISTSLGVGLDRNSFAQRMAQRGWDAVDLQSGYLARDD</sequence>
<dbReference type="GO" id="GO:0016020">
    <property type="term" value="C:membrane"/>
    <property type="evidence" value="ECO:0007669"/>
    <property type="project" value="UniProtKB-SubCell"/>
</dbReference>
<evidence type="ECO:0000256" key="2">
    <source>
        <dbReference type="ARBA" id="ARBA00022692"/>
    </source>
</evidence>
<evidence type="ECO:0000313" key="7">
    <source>
        <dbReference type="EMBL" id="TGO08269.1"/>
    </source>
</evidence>
<accession>A0A4Z1EAN4</accession>
<evidence type="ECO:0000256" key="5">
    <source>
        <dbReference type="SAM" id="MobiDB-lite"/>
    </source>
</evidence>